<accession>A0A9K3GFQ5</accession>
<keyword evidence="2" id="KW-0677">Repeat</keyword>
<evidence type="ECO:0008006" key="7">
    <source>
        <dbReference type="Google" id="ProtNLM"/>
    </source>
</evidence>
<evidence type="ECO:0000313" key="5">
    <source>
        <dbReference type="EMBL" id="GIQ80910.1"/>
    </source>
</evidence>
<dbReference type="EMBL" id="BDIP01000267">
    <property type="protein sequence ID" value="GIQ80910.1"/>
    <property type="molecule type" value="Genomic_DNA"/>
</dbReference>
<dbReference type="OrthoDB" id="6334762at2759"/>
<name>A0A9K3GFQ5_9EUKA</name>
<dbReference type="InterPro" id="IPR015943">
    <property type="entry name" value="WD40/YVTN_repeat-like_dom_sf"/>
</dbReference>
<dbReference type="Proteomes" id="UP000265618">
    <property type="component" value="Unassembled WGS sequence"/>
</dbReference>
<sequence>SHPPATFVFVTDDGIVYTLPAETLYTEFETQMSKPKSEVRRPIPCTLMFGTETETRGVAISETAPVKLMLHSPGCAYVYNLTAYSALGQLPVLIKPQGTDLKKPLACACGAFDTHSSDYACVAYGSGSMALYSTQSGAPLSSFDKGRSNITGLGWLHGRVGQFIVSEKGSGTLRVYNASKGHSTDRIRCGAVGVAEICVIPSASVRGERAAPASLLAARSEDGTFSLVSLSSGSTLLVTEGNHVETIFDIELRPGDPDALASCGFDGSVILWDIQGCRKVDTIVQTPTMGTGISVSAIKWDPRPSSRWLLVADAGGCVRIVDTVSRKTLCTVCQHSSGVKAIAWSSRNPSLIASCTRAGVVAVHKISTSKSKGELSSNQVIAFKHNYCTNGVAFSNHHDTLAVTLASGEVALHDFTRGSKPLMALTGHSAACFSVTWHPIYPEVLATTSDDHTVRVYYVSLASKRYQLISELKGHRDKVRPILFHPVCPRICVSGGWDCSVRVHDWYSGKQIGADFHHSRDTYGLAIHPRRPFTLVTAGRDLSIRILNLRALAAPVVQAALFSPSQPDPLMPLKAISLDGCLSDTPRIDMLEREKARAAATERERANPELRMEQGDTVYARDACMGVVRSLAGRTYTEQLEAVLSWGMDPNTGVADLLYSLTDQPQKAQRVLTSGEYFLRTTHIVEAVLSEINWYLARTDNIGARHVPVTDVEWALFGIPISSVSGKGPSGLRARIRAALRLAALSGDLRLYCSLLLRIGMDTEACSVARGVDHDFWIECTTRVLAKSANFESQEVLGLMRRLGLDTLTVPEETRQLVTSVSLGQFQEVADSMSLNNHPSSMALVAAGAYQRGDREMGDRMARMAAACWQRMGRPLLSAAQYVILQDGSMRHRAIVFKHELGQVAAEQQLQAGVPYTYAFEDSLPSTLPWSYWLNDPLLPNGRNVVTSRASNSIRYYVKMDIELADGTRERLGALFYVIPPPGGRYTPIPSDASDPDTPMPMTAHVESTPCCNNDGLVNLTGSVPCLVTSPSRGTTLSLMIENLSGRPVKQWALKYHVGRMFKSGAMESTSGTIHAIKGTYSLPHPVPSHGGRTIQPVMVDIQPNSPQHRKAGHPYKGWGKLGEYAWEKEFLTLPAEDYRQVNSAFTGEVSQILVRNTYLEVYTAALDAVPVPLASLDGVVSGTQNTEPDASEVVDPLSVSVPEARGHSHMTGYGTA</sequence>
<proteinExistence type="predicted"/>
<dbReference type="PROSITE" id="PS50082">
    <property type="entry name" value="WD_REPEATS_2"/>
    <property type="match status" value="2"/>
</dbReference>
<evidence type="ECO:0000256" key="3">
    <source>
        <dbReference type="PROSITE-ProRule" id="PRU00221"/>
    </source>
</evidence>
<dbReference type="SUPFAM" id="SSF50978">
    <property type="entry name" value="WD40 repeat-like"/>
    <property type="match status" value="2"/>
</dbReference>
<dbReference type="InterPro" id="IPR019775">
    <property type="entry name" value="WD40_repeat_CS"/>
</dbReference>
<dbReference type="PANTHER" id="PTHR44464">
    <property type="entry name" value="WD REPEAT-CONTAINING PROTEIN 17"/>
    <property type="match status" value="1"/>
</dbReference>
<dbReference type="InterPro" id="IPR036322">
    <property type="entry name" value="WD40_repeat_dom_sf"/>
</dbReference>
<reference evidence="5 6" key="1">
    <citation type="journal article" date="2018" name="PLoS ONE">
        <title>The draft genome of Kipferlia bialata reveals reductive genome evolution in fornicate parasites.</title>
        <authorList>
            <person name="Tanifuji G."/>
            <person name="Takabayashi S."/>
            <person name="Kume K."/>
            <person name="Takagi M."/>
            <person name="Nakayama T."/>
            <person name="Kamikawa R."/>
            <person name="Inagaki Y."/>
            <person name="Hashimoto T."/>
        </authorList>
    </citation>
    <scope>NUCLEOTIDE SEQUENCE [LARGE SCALE GENOMIC DNA]</scope>
    <source>
        <strain evidence="5">NY0173</strain>
    </source>
</reference>
<protein>
    <recommendedName>
        <fullName evidence="7">Guanine nucleotide-binding protein subunit beta-like protein</fullName>
    </recommendedName>
</protein>
<dbReference type="AlphaFoldDB" id="A0A9K3GFQ5"/>
<evidence type="ECO:0000256" key="2">
    <source>
        <dbReference type="ARBA" id="ARBA00022737"/>
    </source>
</evidence>
<dbReference type="Gene3D" id="2.130.10.10">
    <property type="entry name" value="YVTN repeat-like/Quinoprotein amine dehydrogenase"/>
    <property type="match status" value="3"/>
</dbReference>
<gene>
    <name evidence="5" type="ORF">KIPB_001789</name>
</gene>
<feature type="repeat" description="WD" evidence="3">
    <location>
        <begin position="240"/>
        <end position="282"/>
    </location>
</feature>
<dbReference type="InterPro" id="IPR001680">
    <property type="entry name" value="WD40_rpt"/>
</dbReference>
<feature type="non-terminal residue" evidence="5">
    <location>
        <position position="1217"/>
    </location>
</feature>
<evidence type="ECO:0000256" key="1">
    <source>
        <dbReference type="ARBA" id="ARBA00022574"/>
    </source>
</evidence>
<organism evidence="5 6">
    <name type="scientific">Kipferlia bialata</name>
    <dbReference type="NCBI Taxonomy" id="797122"/>
    <lineage>
        <taxon>Eukaryota</taxon>
        <taxon>Metamonada</taxon>
        <taxon>Carpediemonas-like organisms</taxon>
        <taxon>Kipferlia</taxon>
    </lineage>
</organism>
<feature type="repeat" description="WD" evidence="3">
    <location>
        <begin position="425"/>
        <end position="457"/>
    </location>
</feature>
<dbReference type="PANTHER" id="PTHR44464:SF1">
    <property type="entry name" value="WD REPEAT-CONTAINING PROTEIN 17"/>
    <property type="match status" value="1"/>
</dbReference>
<comment type="caution">
    <text evidence="5">The sequence shown here is derived from an EMBL/GenBank/DDBJ whole genome shotgun (WGS) entry which is preliminary data.</text>
</comment>
<evidence type="ECO:0000256" key="4">
    <source>
        <dbReference type="SAM" id="MobiDB-lite"/>
    </source>
</evidence>
<keyword evidence="6" id="KW-1185">Reference proteome</keyword>
<dbReference type="Pfam" id="PF00400">
    <property type="entry name" value="WD40"/>
    <property type="match status" value="2"/>
</dbReference>
<dbReference type="SMART" id="SM00320">
    <property type="entry name" value="WD40"/>
    <property type="match status" value="8"/>
</dbReference>
<feature type="region of interest" description="Disordered" evidence="4">
    <location>
        <begin position="1183"/>
        <end position="1217"/>
    </location>
</feature>
<dbReference type="PROSITE" id="PS00678">
    <property type="entry name" value="WD_REPEATS_1"/>
    <property type="match status" value="1"/>
</dbReference>
<keyword evidence="1 3" id="KW-0853">WD repeat</keyword>
<evidence type="ECO:0000313" key="6">
    <source>
        <dbReference type="Proteomes" id="UP000265618"/>
    </source>
</evidence>